<dbReference type="RefSeq" id="WP_354445331.1">
    <property type="nucleotide sequence ID" value="NZ_JBEPSH010000006.1"/>
</dbReference>
<reference evidence="6 7" key="1">
    <citation type="submission" date="2024-06" db="EMBL/GenBank/DDBJ databases">
        <title>Sorghum-associated microbial communities from plants grown in Nebraska, USA.</title>
        <authorList>
            <person name="Schachtman D."/>
        </authorList>
    </citation>
    <scope>NUCLEOTIDE SEQUENCE [LARGE SCALE GENOMIC DNA]</scope>
    <source>
        <strain evidence="6 7">2709</strain>
    </source>
</reference>
<dbReference type="PANTHER" id="PTHR37326:SF1">
    <property type="entry name" value="BLL3975 PROTEIN"/>
    <property type="match status" value="1"/>
</dbReference>
<evidence type="ECO:0000256" key="3">
    <source>
        <dbReference type="ARBA" id="ARBA00022801"/>
    </source>
</evidence>
<dbReference type="Gene3D" id="3.40.630.10">
    <property type="entry name" value="Zn peptidases"/>
    <property type="match status" value="1"/>
</dbReference>
<name>A0ABV2QB46_9BURK</name>
<sequence length="340" mass="37161">MAAPDSTPTQVTTDIDFSRSGIQTGSLQVPYSHDRDAYGFLPVPLMVAQNGEGPTVLLTGANHGDEYEGSVAIMHLMRELKLDQLRGRLILIPALNFPAYLNGTRTSPLDKGNLNRLFPGDANGTPTQMIAHYIQTELMPLADYIVDFHAGGTTMDYLPMLFVNRPLDSEAVVKTEQLIEAFGAPRLMYLDNLESDLMIGSAARKNGTFFATGEFGGKGAVGLEGLAIVERGIKGLLHALGVVPAFEPKDRPAPTRRYSFRKEHYIFSPVPGIFEPAFKLGDQIKTGDLAGLIHDPYRPWNEPEHVYFRGSGLAVMLRTLARVEAGTCLGHLAEEEQPPV</sequence>
<dbReference type="CDD" id="cd06252">
    <property type="entry name" value="M14_ASTE_ASPA-like"/>
    <property type="match status" value="1"/>
</dbReference>
<keyword evidence="4" id="KW-0862">Zinc</keyword>
<organism evidence="6 7">
    <name type="scientific">Ottowia thiooxydans</name>
    <dbReference type="NCBI Taxonomy" id="219182"/>
    <lineage>
        <taxon>Bacteria</taxon>
        <taxon>Pseudomonadati</taxon>
        <taxon>Pseudomonadota</taxon>
        <taxon>Betaproteobacteria</taxon>
        <taxon>Burkholderiales</taxon>
        <taxon>Comamonadaceae</taxon>
        <taxon>Ottowia</taxon>
    </lineage>
</organism>
<evidence type="ECO:0000259" key="5">
    <source>
        <dbReference type="Pfam" id="PF24827"/>
    </source>
</evidence>
<evidence type="ECO:0000313" key="7">
    <source>
        <dbReference type="Proteomes" id="UP001549320"/>
    </source>
</evidence>
<dbReference type="EMBL" id="JBEPSH010000006">
    <property type="protein sequence ID" value="MET4578254.1"/>
    <property type="molecule type" value="Genomic_DNA"/>
</dbReference>
<gene>
    <name evidence="6" type="ORF">ABIE13_003370</name>
</gene>
<feature type="domain" description="Succinylglutamate desuccinylase/Aspartoacylase catalytic" evidence="5">
    <location>
        <begin position="53"/>
        <end position="238"/>
    </location>
</feature>
<keyword evidence="7" id="KW-1185">Reference proteome</keyword>
<proteinExistence type="predicted"/>
<dbReference type="InterPro" id="IPR053138">
    <property type="entry name" value="N-alpha-Ac-DABA_deacetylase"/>
</dbReference>
<dbReference type="Proteomes" id="UP001549320">
    <property type="component" value="Unassembled WGS sequence"/>
</dbReference>
<dbReference type="Pfam" id="PF24827">
    <property type="entry name" value="AstE_AspA_cat"/>
    <property type="match status" value="1"/>
</dbReference>
<dbReference type="PIRSF" id="PIRSF039012">
    <property type="entry name" value="ASP"/>
    <property type="match status" value="1"/>
</dbReference>
<evidence type="ECO:0000256" key="2">
    <source>
        <dbReference type="ARBA" id="ARBA00022723"/>
    </source>
</evidence>
<dbReference type="InterPro" id="IPR043795">
    <property type="entry name" value="N-alpha-Ac-DABA-like"/>
</dbReference>
<evidence type="ECO:0000256" key="4">
    <source>
        <dbReference type="ARBA" id="ARBA00022833"/>
    </source>
</evidence>
<keyword evidence="3" id="KW-0378">Hydrolase</keyword>
<comment type="cofactor">
    <cofactor evidence="1">
        <name>Zn(2+)</name>
        <dbReference type="ChEBI" id="CHEBI:29105"/>
    </cofactor>
</comment>
<protein>
    <submittedName>
        <fullName evidence="6">Deacylase</fullName>
    </submittedName>
</protein>
<comment type="caution">
    <text evidence="6">The sequence shown here is derived from an EMBL/GenBank/DDBJ whole genome shotgun (WGS) entry which is preliminary data.</text>
</comment>
<dbReference type="SUPFAM" id="SSF53187">
    <property type="entry name" value="Zn-dependent exopeptidases"/>
    <property type="match status" value="1"/>
</dbReference>
<dbReference type="InterPro" id="IPR055438">
    <property type="entry name" value="AstE_AspA_cat"/>
</dbReference>
<evidence type="ECO:0000313" key="6">
    <source>
        <dbReference type="EMBL" id="MET4578254.1"/>
    </source>
</evidence>
<dbReference type="PANTHER" id="PTHR37326">
    <property type="entry name" value="BLL3975 PROTEIN"/>
    <property type="match status" value="1"/>
</dbReference>
<evidence type="ECO:0000256" key="1">
    <source>
        <dbReference type="ARBA" id="ARBA00001947"/>
    </source>
</evidence>
<accession>A0ABV2QB46</accession>
<keyword evidence="2" id="KW-0479">Metal-binding</keyword>